<comment type="caution">
    <text evidence="1">The sequence shown here is derived from an EMBL/GenBank/DDBJ whole genome shotgun (WGS) entry which is preliminary data.</text>
</comment>
<dbReference type="Proteomes" id="UP000247459">
    <property type="component" value="Unassembled WGS sequence"/>
</dbReference>
<gene>
    <name evidence="1" type="ORF">PIL02S_03500</name>
</gene>
<evidence type="ECO:0000313" key="2">
    <source>
        <dbReference type="Proteomes" id="UP000247459"/>
    </source>
</evidence>
<dbReference type="RefSeq" id="WP_181429853.1">
    <property type="nucleotide sequence ID" value="NZ_PRLG01000020.1"/>
</dbReference>
<protein>
    <submittedName>
        <fullName evidence="1">Uncharacterized protein</fullName>
    </submittedName>
</protein>
<sequence>MIEQIITCPCCNHTFSTDDSFPPRLQAGKSDIDQIKLLSNTFNIELAEGGDKKNNGYD</sequence>
<reference evidence="1 2" key="1">
    <citation type="submission" date="2018-01" db="EMBL/GenBank/DDBJ databases">
        <title>Genome sequence of the PGP bacterium Paenibacillus illinoisensis E3.</title>
        <authorList>
            <person name="Rolli E."/>
            <person name="Marasco R."/>
            <person name="Bessem C."/>
            <person name="Michoud G."/>
            <person name="Gaiarsa S."/>
            <person name="Borin S."/>
            <person name="Daffonchio D."/>
        </authorList>
    </citation>
    <scope>NUCLEOTIDE SEQUENCE [LARGE SCALE GENOMIC DNA]</scope>
    <source>
        <strain evidence="1 2">E3</strain>
    </source>
</reference>
<dbReference type="AlphaFoldDB" id="A0A2W0CCC6"/>
<accession>A0A2W0CCC6</accession>
<evidence type="ECO:0000313" key="1">
    <source>
        <dbReference type="EMBL" id="PYY28349.1"/>
    </source>
</evidence>
<organism evidence="1 2">
    <name type="scientific">Paenibacillus illinoisensis</name>
    <dbReference type="NCBI Taxonomy" id="59845"/>
    <lineage>
        <taxon>Bacteria</taxon>
        <taxon>Bacillati</taxon>
        <taxon>Bacillota</taxon>
        <taxon>Bacilli</taxon>
        <taxon>Bacillales</taxon>
        <taxon>Paenibacillaceae</taxon>
        <taxon>Paenibacillus</taxon>
    </lineage>
</organism>
<dbReference type="EMBL" id="PRLG01000020">
    <property type="protein sequence ID" value="PYY28349.1"/>
    <property type="molecule type" value="Genomic_DNA"/>
</dbReference>
<proteinExistence type="predicted"/>
<name>A0A2W0CCC6_9BACL</name>